<dbReference type="Pfam" id="PF05648">
    <property type="entry name" value="PEX11"/>
    <property type="match status" value="1"/>
</dbReference>
<feature type="transmembrane region" description="Helical" evidence="4">
    <location>
        <begin position="123"/>
        <end position="140"/>
    </location>
</feature>
<dbReference type="InterPro" id="IPR026510">
    <property type="entry name" value="PEX11C_met"/>
</dbReference>
<dbReference type="GO" id="GO:0016559">
    <property type="term" value="P:peroxisome fission"/>
    <property type="evidence" value="ECO:0007669"/>
    <property type="project" value="InterPro"/>
</dbReference>
<organism evidence="5 6">
    <name type="scientific">Acrobeloides nanus</name>
    <dbReference type="NCBI Taxonomy" id="290746"/>
    <lineage>
        <taxon>Eukaryota</taxon>
        <taxon>Metazoa</taxon>
        <taxon>Ecdysozoa</taxon>
        <taxon>Nematoda</taxon>
        <taxon>Chromadorea</taxon>
        <taxon>Rhabditida</taxon>
        <taxon>Tylenchina</taxon>
        <taxon>Cephalobomorpha</taxon>
        <taxon>Cephaloboidea</taxon>
        <taxon>Cephalobidae</taxon>
        <taxon>Acrobeloides</taxon>
    </lineage>
</organism>
<dbReference type="AlphaFoldDB" id="A0A914DMA5"/>
<reference evidence="6" key="1">
    <citation type="submission" date="2022-11" db="UniProtKB">
        <authorList>
            <consortium name="WormBaseParasite"/>
        </authorList>
    </citation>
    <scope>IDENTIFICATION</scope>
</reference>
<evidence type="ECO:0000313" key="5">
    <source>
        <dbReference type="Proteomes" id="UP000887540"/>
    </source>
</evidence>
<keyword evidence="2" id="KW-0576">Peroxisome</keyword>
<keyword evidence="4" id="KW-0812">Transmembrane</keyword>
<evidence type="ECO:0000256" key="3">
    <source>
        <dbReference type="ARBA" id="ARBA00046271"/>
    </source>
</evidence>
<name>A0A914DMA5_9BILA</name>
<dbReference type="PANTHER" id="PTHR20990">
    <property type="entry name" value="PEROXISOMAL BIOGENESIS FACTOR 11"/>
    <property type="match status" value="1"/>
</dbReference>
<feature type="transmembrane region" description="Helical" evidence="4">
    <location>
        <begin position="90"/>
        <end position="111"/>
    </location>
</feature>
<protein>
    <submittedName>
        <fullName evidence="6">Peroxisomal membrane protein 11C</fullName>
    </submittedName>
</protein>
<evidence type="ECO:0000256" key="4">
    <source>
        <dbReference type="SAM" id="Phobius"/>
    </source>
</evidence>
<comment type="subcellular location">
    <subcellularLocation>
        <location evidence="3">Peroxisome membrane</location>
    </subcellularLocation>
</comment>
<keyword evidence="4" id="KW-1133">Transmembrane helix</keyword>
<keyword evidence="1 4" id="KW-0472">Membrane</keyword>
<proteinExistence type="predicted"/>
<dbReference type="WBParaSite" id="ACRNAN_scaffold3212.g31440.t1">
    <property type="protein sequence ID" value="ACRNAN_scaffold3212.g31440.t1"/>
    <property type="gene ID" value="ACRNAN_scaffold3212.g31440"/>
</dbReference>
<sequence>MAQMISLDKQVKLLSMYAGRDKVIRTAYFTLVLWSTKMDPEKAKIILGLAKQLSQTRLVLRQLNHPSMFQASRDLIQDAKTCADPVDHSLNSVITGAYTIYGFCEVIAWLADAGVITANAAKWFNYCLYLWIVALFAGIVKSLRSIVLKTLRRKDSSIDRLTLIGLSSDFISAINSLPFKFLWSGRLSKRTTATFSLIASAIGVYRLL</sequence>
<evidence type="ECO:0000313" key="6">
    <source>
        <dbReference type="WBParaSite" id="ACRNAN_scaffold3212.g31440.t1"/>
    </source>
</evidence>
<dbReference type="PANTHER" id="PTHR20990:SF1">
    <property type="entry name" value="PEROXISOMAL MEMBRANE PROTEIN 11C"/>
    <property type="match status" value="1"/>
</dbReference>
<dbReference type="InterPro" id="IPR008733">
    <property type="entry name" value="PEX11"/>
</dbReference>
<evidence type="ECO:0000256" key="2">
    <source>
        <dbReference type="ARBA" id="ARBA00023140"/>
    </source>
</evidence>
<keyword evidence="5" id="KW-1185">Reference proteome</keyword>
<dbReference type="GO" id="GO:0005778">
    <property type="term" value="C:peroxisomal membrane"/>
    <property type="evidence" value="ECO:0007669"/>
    <property type="project" value="UniProtKB-SubCell"/>
</dbReference>
<evidence type="ECO:0000256" key="1">
    <source>
        <dbReference type="ARBA" id="ARBA00023136"/>
    </source>
</evidence>
<dbReference type="Proteomes" id="UP000887540">
    <property type="component" value="Unplaced"/>
</dbReference>
<accession>A0A914DMA5</accession>